<dbReference type="EMBL" id="FUWR01000004">
    <property type="protein sequence ID" value="SJZ61261.1"/>
    <property type="molecule type" value="Genomic_DNA"/>
</dbReference>
<dbReference type="InterPro" id="IPR050188">
    <property type="entry name" value="RluA_PseudoU_synthase"/>
</dbReference>
<dbReference type="GO" id="GO:0120159">
    <property type="term" value="F:rRNA pseudouridine synthase activity"/>
    <property type="evidence" value="ECO:0007669"/>
    <property type="project" value="UniProtKB-ARBA"/>
</dbReference>
<dbReference type="InterPro" id="IPR002942">
    <property type="entry name" value="S4_RNA-bd"/>
</dbReference>
<dbReference type="SUPFAM" id="SSF55120">
    <property type="entry name" value="Pseudouridine synthase"/>
    <property type="match status" value="1"/>
</dbReference>
<evidence type="ECO:0000256" key="2">
    <source>
        <dbReference type="ARBA" id="ARBA00023235"/>
    </source>
</evidence>
<gene>
    <name evidence="5" type="ORF">SAMN02745119_01118</name>
</gene>
<dbReference type="OrthoDB" id="128480at2"/>
<evidence type="ECO:0000313" key="5">
    <source>
        <dbReference type="EMBL" id="SJZ61261.1"/>
    </source>
</evidence>
<evidence type="ECO:0000259" key="4">
    <source>
        <dbReference type="SMART" id="SM00363"/>
    </source>
</evidence>
<feature type="domain" description="RNA-binding S4" evidence="4">
    <location>
        <begin position="14"/>
        <end position="76"/>
    </location>
</feature>
<name>A0A1T4M2V4_9BACT</name>
<keyword evidence="3" id="KW-0694">RNA-binding</keyword>
<evidence type="ECO:0000313" key="6">
    <source>
        <dbReference type="Proteomes" id="UP000190102"/>
    </source>
</evidence>
<keyword evidence="2" id="KW-0413">Isomerase</keyword>
<dbReference type="SUPFAM" id="SSF55174">
    <property type="entry name" value="Alpha-L RNA-binding motif"/>
    <property type="match status" value="1"/>
</dbReference>
<sequence length="295" mass="32248">MIKIFSVSSTMAGQRLDEVLAQLAGISKGEARRIIDRGGCAVNQSMVRVASRGMKAEDQLTVGFMEQGRFKDLVLPPEAIVYQDKDLLAVNKPSGVASQRTPYQLKGTLEYWVAEEFARQGIKEPVRVVHRLDRGTSGLMLFPKHRQAAAWLSELFKQGDIHKRYLALVAGESAEQRWSADGPIGKLGSARWGIMPEGRAALTDFRLLSQADGLALVEAFPRTGRTHQIRVHLSAAGLPIVGDTTYGGLVSERLMLHCVGLRFAGRNGQPCSLEALPDCSFIARCGLCWDTALTS</sequence>
<dbReference type="InterPro" id="IPR036986">
    <property type="entry name" value="S4_RNA-bd_sf"/>
</dbReference>
<keyword evidence="6" id="KW-1185">Reference proteome</keyword>
<proteinExistence type="inferred from homology"/>
<dbReference type="InterPro" id="IPR006145">
    <property type="entry name" value="PsdUridine_synth_RsuA/RluA"/>
</dbReference>
<organism evidence="5 6">
    <name type="scientific">Trichlorobacter thiogenes</name>
    <dbReference type="NCBI Taxonomy" id="115783"/>
    <lineage>
        <taxon>Bacteria</taxon>
        <taxon>Pseudomonadati</taxon>
        <taxon>Thermodesulfobacteriota</taxon>
        <taxon>Desulfuromonadia</taxon>
        <taxon>Geobacterales</taxon>
        <taxon>Geobacteraceae</taxon>
        <taxon>Trichlorobacter</taxon>
    </lineage>
</organism>
<evidence type="ECO:0000256" key="1">
    <source>
        <dbReference type="ARBA" id="ARBA00010876"/>
    </source>
</evidence>
<dbReference type="InterPro" id="IPR020103">
    <property type="entry name" value="PsdUridine_synth_cat_dom_sf"/>
</dbReference>
<protein>
    <submittedName>
        <fullName evidence="5">Pseudouridine synthase, RluA family</fullName>
    </submittedName>
</protein>
<dbReference type="PANTHER" id="PTHR21600:SF44">
    <property type="entry name" value="RIBOSOMAL LARGE SUBUNIT PSEUDOURIDINE SYNTHASE D"/>
    <property type="match status" value="1"/>
</dbReference>
<dbReference type="Pfam" id="PF00849">
    <property type="entry name" value="PseudoU_synth_2"/>
    <property type="match status" value="1"/>
</dbReference>
<dbReference type="Gene3D" id="3.30.2350.10">
    <property type="entry name" value="Pseudouridine synthase"/>
    <property type="match status" value="1"/>
</dbReference>
<dbReference type="RefSeq" id="WP_078789382.1">
    <property type="nucleotide sequence ID" value="NZ_FUWR01000004.1"/>
</dbReference>
<dbReference type="Gene3D" id="3.10.290.10">
    <property type="entry name" value="RNA-binding S4 domain"/>
    <property type="match status" value="1"/>
</dbReference>
<dbReference type="GO" id="GO:0000455">
    <property type="term" value="P:enzyme-directed rRNA pseudouridine synthesis"/>
    <property type="evidence" value="ECO:0007669"/>
    <property type="project" value="UniProtKB-ARBA"/>
</dbReference>
<dbReference type="SMART" id="SM00363">
    <property type="entry name" value="S4"/>
    <property type="match status" value="1"/>
</dbReference>
<dbReference type="Proteomes" id="UP000190102">
    <property type="component" value="Unassembled WGS sequence"/>
</dbReference>
<comment type="similarity">
    <text evidence="1">Belongs to the pseudouridine synthase RluA family.</text>
</comment>
<dbReference type="CDD" id="cd02869">
    <property type="entry name" value="PseudoU_synth_RluA_like"/>
    <property type="match status" value="1"/>
</dbReference>
<dbReference type="STRING" id="115783.SAMN02745119_01118"/>
<evidence type="ECO:0000256" key="3">
    <source>
        <dbReference type="PROSITE-ProRule" id="PRU00182"/>
    </source>
</evidence>
<dbReference type="GO" id="GO:0003723">
    <property type="term" value="F:RNA binding"/>
    <property type="evidence" value="ECO:0007669"/>
    <property type="project" value="UniProtKB-KW"/>
</dbReference>
<dbReference type="PROSITE" id="PS50889">
    <property type="entry name" value="S4"/>
    <property type="match status" value="1"/>
</dbReference>
<accession>A0A1T4M2V4</accession>
<dbReference type="AlphaFoldDB" id="A0A1T4M2V4"/>
<dbReference type="CDD" id="cd00165">
    <property type="entry name" value="S4"/>
    <property type="match status" value="1"/>
</dbReference>
<reference evidence="6" key="1">
    <citation type="submission" date="2017-02" db="EMBL/GenBank/DDBJ databases">
        <authorList>
            <person name="Varghese N."/>
            <person name="Submissions S."/>
        </authorList>
    </citation>
    <scope>NUCLEOTIDE SEQUENCE [LARGE SCALE GENOMIC DNA]</scope>
    <source>
        <strain evidence="6">ATCC BAA-34</strain>
    </source>
</reference>
<dbReference type="PANTHER" id="PTHR21600">
    <property type="entry name" value="MITOCHONDRIAL RNA PSEUDOURIDINE SYNTHASE"/>
    <property type="match status" value="1"/>
</dbReference>